<organism evidence="2 3">
    <name type="scientific">Pedobacter changchengzhani</name>
    <dbReference type="NCBI Taxonomy" id="2529274"/>
    <lineage>
        <taxon>Bacteria</taxon>
        <taxon>Pseudomonadati</taxon>
        <taxon>Bacteroidota</taxon>
        <taxon>Sphingobacteriia</taxon>
        <taxon>Sphingobacteriales</taxon>
        <taxon>Sphingobacteriaceae</taxon>
        <taxon>Pedobacter</taxon>
    </lineage>
</organism>
<sequence length="53" mass="5763">MDIQTILVFLFFAAALVYVVRLVYKSVQSKKNGCSSGCGKCGVDFSNIKTPKS</sequence>
<dbReference type="AlphaFoldDB" id="A0A4R5MN64"/>
<keyword evidence="1" id="KW-1133">Transmembrane helix</keyword>
<proteinExistence type="predicted"/>
<dbReference type="Proteomes" id="UP000295668">
    <property type="component" value="Unassembled WGS sequence"/>
</dbReference>
<dbReference type="EMBL" id="SJCY01000002">
    <property type="protein sequence ID" value="TDG37230.1"/>
    <property type="molecule type" value="Genomic_DNA"/>
</dbReference>
<dbReference type="RefSeq" id="WP_133261322.1">
    <property type="nucleotide sequence ID" value="NZ_SJCY01000002.1"/>
</dbReference>
<keyword evidence="1" id="KW-0472">Membrane</keyword>
<evidence type="ECO:0000313" key="3">
    <source>
        <dbReference type="Proteomes" id="UP000295668"/>
    </source>
</evidence>
<evidence type="ECO:0000256" key="1">
    <source>
        <dbReference type="SAM" id="Phobius"/>
    </source>
</evidence>
<feature type="transmembrane region" description="Helical" evidence="1">
    <location>
        <begin position="6"/>
        <end position="24"/>
    </location>
</feature>
<comment type="caution">
    <text evidence="2">The sequence shown here is derived from an EMBL/GenBank/DDBJ whole genome shotgun (WGS) entry which is preliminary data.</text>
</comment>
<accession>A0A4R5MN64</accession>
<protein>
    <submittedName>
        <fullName evidence="2">FeoB-associated Cys-rich membrane protein</fullName>
    </submittedName>
</protein>
<keyword evidence="1" id="KW-0812">Transmembrane</keyword>
<reference evidence="2 3" key="1">
    <citation type="submission" date="2019-02" db="EMBL/GenBank/DDBJ databases">
        <title>Pedobacter sp. nov., a novel speices isolated from soil of pinguins habitat in Antarcitica.</title>
        <authorList>
            <person name="He R.-H."/>
        </authorList>
    </citation>
    <scope>NUCLEOTIDE SEQUENCE [LARGE SCALE GENOMIC DNA]</scope>
    <source>
        <strain evidence="2 3">E01020</strain>
    </source>
</reference>
<gene>
    <name evidence="2" type="ORF">EZJ43_03670</name>
</gene>
<name>A0A4R5MN64_9SPHI</name>
<dbReference type="Pfam" id="PF12669">
    <property type="entry name" value="FeoB_associated"/>
    <property type="match status" value="1"/>
</dbReference>
<keyword evidence="3" id="KW-1185">Reference proteome</keyword>
<evidence type="ECO:0000313" key="2">
    <source>
        <dbReference type="EMBL" id="TDG37230.1"/>
    </source>
</evidence>